<evidence type="ECO:0000313" key="4">
    <source>
        <dbReference type="Proteomes" id="UP000019854"/>
    </source>
</evidence>
<dbReference type="GO" id="GO:0016491">
    <property type="term" value="F:oxidoreductase activity"/>
    <property type="evidence" value="ECO:0007669"/>
    <property type="project" value="UniProtKB-KW"/>
</dbReference>
<name>A0A829PLJ8_9MYCO</name>
<dbReference type="EMBL" id="JAOX01000001">
    <property type="protein sequence ID" value="ETZ87876.1"/>
    <property type="molecule type" value="Genomic_DNA"/>
</dbReference>
<dbReference type="PRINTS" id="PR00081">
    <property type="entry name" value="GDHRDH"/>
</dbReference>
<dbReference type="PANTHER" id="PTHR43157">
    <property type="entry name" value="PHOSPHATIDYLINOSITOL-GLYCAN BIOSYNTHESIS CLASS F PROTEIN-RELATED"/>
    <property type="match status" value="1"/>
</dbReference>
<comment type="similarity">
    <text evidence="2">Belongs to the short-chain dehydrogenases/reductases (SDR) family.</text>
</comment>
<dbReference type="AlphaFoldDB" id="A0A829PLJ8"/>
<evidence type="ECO:0000256" key="1">
    <source>
        <dbReference type="ARBA" id="ARBA00023002"/>
    </source>
</evidence>
<dbReference type="Pfam" id="PF00106">
    <property type="entry name" value="adh_short"/>
    <property type="match status" value="1"/>
</dbReference>
<evidence type="ECO:0000313" key="3">
    <source>
        <dbReference type="EMBL" id="ETZ87876.1"/>
    </source>
</evidence>
<gene>
    <name evidence="3" type="ORF">L829_1426</name>
</gene>
<reference evidence="3 4" key="1">
    <citation type="submission" date="2014-01" db="EMBL/GenBank/DDBJ databases">
        <authorList>
            <person name="Zelazny A."/>
            <person name="Olivier K."/>
            <person name="Sampaio E.P."/>
            <person name="Holland S.M."/>
            <person name="Tallon L.J."/>
            <person name="Sadzewicz L.K."/>
            <person name="Sengamalay N."/>
            <person name="Fraser C.M."/>
            <person name="Hine E."/>
            <person name="Shefchek K.A."/>
            <person name="Das S.P."/>
            <person name="Shallom S.J."/>
            <person name="Agrawal S."/>
            <person name="Tettelin H."/>
        </authorList>
    </citation>
    <scope>NUCLEOTIDE SEQUENCE [LARGE SCALE GENOMIC DNA]</scope>
    <source>
        <strain evidence="3 4">MAB_030201_1075</strain>
    </source>
</reference>
<dbReference type="PRINTS" id="PR00080">
    <property type="entry name" value="SDRFAMILY"/>
</dbReference>
<evidence type="ECO:0000256" key="2">
    <source>
        <dbReference type="RuleBase" id="RU000363"/>
    </source>
</evidence>
<comment type="caution">
    <text evidence="3">The sequence shown here is derived from an EMBL/GenBank/DDBJ whole genome shotgun (WGS) entry which is preliminary data.</text>
</comment>
<sequence length="300" mass="32777">MRLFGVLDVSTRRFSMPGTPKTVVITGANAGIGLASAHRLAAGGHSIVMACRNQQKAQQARDQILAATPGAQIDIMSLDLSSFERIYRFAGELAAQHPQIDVLVNNAGASPMRQSKTDEGFELQWGANYLGPFLLTHLLLPQLQASRSGDARVIHLASVAHSVGRINEKTWHGRRFYFTFSAYAQSKMGNLMFSNALARRLPDGVTSNALHPGNVRSEIWREIPQPVRSLVMLALITPERPSQLIADMAVSEEHRGRNGDYLAAQTPSPVRRYTKNLAAQDNLYAKSCALVGVEPLPVRG</sequence>
<dbReference type="InterPro" id="IPR036291">
    <property type="entry name" value="NAD(P)-bd_dom_sf"/>
</dbReference>
<keyword evidence="1" id="KW-0560">Oxidoreductase</keyword>
<dbReference type="Proteomes" id="UP000019854">
    <property type="component" value="Unassembled WGS sequence"/>
</dbReference>
<organism evidence="3 4">
    <name type="scientific">Mycobacteroides abscessus MAB_030201_1075</name>
    <dbReference type="NCBI Taxonomy" id="1335410"/>
    <lineage>
        <taxon>Bacteria</taxon>
        <taxon>Bacillati</taxon>
        <taxon>Actinomycetota</taxon>
        <taxon>Actinomycetes</taxon>
        <taxon>Mycobacteriales</taxon>
        <taxon>Mycobacteriaceae</taxon>
        <taxon>Mycobacteroides</taxon>
        <taxon>Mycobacteroides abscessus</taxon>
    </lineage>
</organism>
<protein>
    <submittedName>
        <fullName evidence="3">Short chain dehydrogenase family protein</fullName>
    </submittedName>
</protein>
<dbReference type="SUPFAM" id="SSF51735">
    <property type="entry name" value="NAD(P)-binding Rossmann-fold domains"/>
    <property type="match status" value="1"/>
</dbReference>
<dbReference type="PANTHER" id="PTHR43157:SF31">
    <property type="entry name" value="PHOSPHATIDYLINOSITOL-GLYCAN BIOSYNTHESIS CLASS F PROTEIN"/>
    <property type="match status" value="1"/>
</dbReference>
<dbReference type="Gene3D" id="3.40.50.720">
    <property type="entry name" value="NAD(P)-binding Rossmann-like Domain"/>
    <property type="match status" value="1"/>
</dbReference>
<proteinExistence type="inferred from homology"/>
<accession>A0A829PLJ8</accession>
<dbReference type="InterPro" id="IPR002347">
    <property type="entry name" value="SDR_fam"/>
</dbReference>